<organism evidence="17 18">
    <name type="scientific">Polarella glacialis</name>
    <name type="common">Dinoflagellate</name>
    <dbReference type="NCBI Taxonomy" id="89957"/>
    <lineage>
        <taxon>Eukaryota</taxon>
        <taxon>Sar</taxon>
        <taxon>Alveolata</taxon>
        <taxon>Dinophyceae</taxon>
        <taxon>Suessiales</taxon>
        <taxon>Suessiaceae</taxon>
        <taxon>Polarella</taxon>
    </lineage>
</organism>
<dbReference type="GO" id="GO:0008270">
    <property type="term" value="F:zinc ion binding"/>
    <property type="evidence" value="ECO:0007669"/>
    <property type="project" value="UniProtKB-KW"/>
</dbReference>
<evidence type="ECO:0000256" key="2">
    <source>
        <dbReference type="ARBA" id="ARBA00004123"/>
    </source>
</evidence>
<keyword evidence="10" id="KW-0805">Transcription regulation</keyword>
<dbReference type="InterPro" id="IPR019787">
    <property type="entry name" value="Znf_PHD-finger"/>
</dbReference>
<keyword evidence="12" id="KW-0539">Nucleus</keyword>
<dbReference type="PANTHER" id="PTHR12360">
    <property type="entry name" value="NUCLEAR TRANSCRIPTION FACTOR, X-BOX BINDING 1 NFX1"/>
    <property type="match status" value="1"/>
</dbReference>
<dbReference type="Gene3D" id="3.60.15.10">
    <property type="entry name" value="Ribonuclease Z/Hydroxyacylglutathione hydrolase-like"/>
    <property type="match status" value="1"/>
</dbReference>
<dbReference type="InterPro" id="IPR035680">
    <property type="entry name" value="Clx_II_MBL"/>
</dbReference>
<dbReference type="Pfam" id="PF00753">
    <property type="entry name" value="Lactamase_B"/>
    <property type="match status" value="1"/>
</dbReference>
<evidence type="ECO:0000256" key="1">
    <source>
        <dbReference type="ARBA" id="ARBA00001947"/>
    </source>
</evidence>
<comment type="similarity">
    <text evidence="4">Belongs to the NFX1 family.</text>
</comment>
<dbReference type="GO" id="GO:0000981">
    <property type="term" value="F:DNA-binding transcription factor activity, RNA polymerase II-specific"/>
    <property type="evidence" value="ECO:0007669"/>
    <property type="project" value="TreeGrafter"/>
</dbReference>
<evidence type="ECO:0000256" key="10">
    <source>
        <dbReference type="ARBA" id="ARBA00023015"/>
    </source>
</evidence>
<evidence type="ECO:0000256" key="12">
    <source>
        <dbReference type="ARBA" id="ARBA00023242"/>
    </source>
</evidence>
<feature type="non-terminal residue" evidence="17">
    <location>
        <position position="744"/>
    </location>
</feature>
<dbReference type="Pfam" id="PF01422">
    <property type="entry name" value="zf-NF-X1"/>
    <property type="match status" value="4"/>
</dbReference>
<evidence type="ECO:0000256" key="14">
    <source>
        <dbReference type="SAM" id="MobiDB-lite"/>
    </source>
</evidence>
<comment type="caution">
    <text evidence="17">The sequence shown here is derived from an EMBL/GenBank/DDBJ whole genome shotgun (WGS) entry which is preliminary data.</text>
</comment>
<keyword evidence="5" id="KW-0479">Metal-binding</keyword>
<dbReference type="PROSITE" id="PS01359">
    <property type="entry name" value="ZF_PHD_1"/>
    <property type="match status" value="1"/>
</dbReference>
<dbReference type="InterPro" id="IPR001841">
    <property type="entry name" value="Znf_RING"/>
</dbReference>
<feature type="region of interest" description="Disordered" evidence="14">
    <location>
        <begin position="1"/>
        <end position="94"/>
    </location>
</feature>
<evidence type="ECO:0008006" key="19">
    <source>
        <dbReference type="Google" id="ProtNLM"/>
    </source>
</evidence>
<evidence type="ECO:0000256" key="11">
    <source>
        <dbReference type="ARBA" id="ARBA00023163"/>
    </source>
</evidence>
<dbReference type="GO" id="GO:0005634">
    <property type="term" value="C:nucleus"/>
    <property type="evidence" value="ECO:0007669"/>
    <property type="project" value="UniProtKB-SubCell"/>
</dbReference>
<gene>
    <name evidence="17" type="ORF">PGLA1383_LOCUS12943</name>
</gene>
<keyword evidence="8" id="KW-0378">Hydrolase</keyword>
<dbReference type="SUPFAM" id="SSF56281">
    <property type="entry name" value="Metallo-hydrolase/oxidoreductase"/>
    <property type="match status" value="1"/>
</dbReference>
<comment type="similarity">
    <text evidence="3">Belongs to the metallo-beta-lactamase superfamily. Glyoxalase II family.</text>
</comment>
<dbReference type="SMART" id="SM00849">
    <property type="entry name" value="Lactamase_B"/>
    <property type="match status" value="1"/>
</dbReference>
<dbReference type="InterPro" id="IPR036866">
    <property type="entry name" value="RibonucZ/Hydroxyglut_hydro"/>
</dbReference>
<evidence type="ECO:0000313" key="18">
    <source>
        <dbReference type="Proteomes" id="UP000654075"/>
    </source>
</evidence>
<feature type="compositionally biased region" description="Low complexity" evidence="14">
    <location>
        <begin position="59"/>
        <end position="72"/>
    </location>
</feature>
<comment type="subcellular location">
    <subcellularLocation>
        <location evidence="2">Nucleus</location>
    </subcellularLocation>
</comment>
<dbReference type="AlphaFoldDB" id="A0A813E668"/>
<dbReference type="SMART" id="SM00438">
    <property type="entry name" value="ZnF_NFX"/>
    <property type="match status" value="4"/>
</dbReference>
<evidence type="ECO:0000256" key="4">
    <source>
        <dbReference type="ARBA" id="ARBA00007269"/>
    </source>
</evidence>
<accession>A0A813E668</accession>
<name>A0A813E668_POLGL</name>
<reference evidence="17" key="1">
    <citation type="submission" date="2021-02" db="EMBL/GenBank/DDBJ databases">
        <authorList>
            <person name="Dougan E. K."/>
            <person name="Rhodes N."/>
            <person name="Thang M."/>
            <person name="Chan C."/>
        </authorList>
    </citation>
    <scope>NUCLEOTIDE SEQUENCE</scope>
</reference>
<dbReference type="GO" id="GO:0000977">
    <property type="term" value="F:RNA polymerase II transcription regulatory region sequence-specific DNA binding"/>
    <property type="evidence" value="ECO:0007669"/>
    <property type="project" value="TreeGrafter"/>
</dbReference>
<feature type="domain" description="RING-type" evidence="16">
    <location>
        <begin position="115"/>
        <end position="166"/>
    </location>
</feature>
<comment type="cofactor">
    <cofactor evidence="1">
        <name>Zn(2+)</name>
        <dbReference type="ChEBI" id="CHEBI:29105"/>
    </cofactor>
</comment>
<dbReference type="PROSITE" id="PS50089">
    <property type="entry name" value="ZF_RING_2"/>
    <property type="match status" value="1"/>
</dbReference>
<evidence type="ECO:0000259" key="15">
    <source>
        <dbReference type="PROSITE" id="PS50016"/>
    </source>
</evidence>
<feature type="domain" description="PHD-type" evidence="15">
    <location>
        <begin position="112"/>
        <end position="168"/>
    </location>
</feature>
<evidence type="ECO:0000256" key="8">
    <source>
        <dbReference type="ARBA" id="ARBA00022801"/>
    </source>
</evidence>
<evidence type="ECO:0000256" key="5">
    <source>
        <dbReference type="ARBA" id="ARBA00022723"/>
    </source>
</evidence>
<evidence type="ECO:0000256" key="7">
    <source>
        <dbReference type="ARBA" id="ARBA00022771"/>
    </source>
</evidence>
<dbReference type="InterPro" id="IPR019786">
    <property type="entry name" value="Zinc_finger_PHD-type_CS"/>
</dbReference>
<proteinExistence type="inferred from homology"/>
<evidence type="ECO:0000256" key="13">
    <source>
        <dbReference type="PROSITE-ProRule" id="PRU00175"/>
    </source>
</evidence>
<dbReference type="CDD" id="cd07723">
    <property type="entry name" value="hydroxyacylglutathione_hydrolase_MBL-fold"/>
    <property type="match status" value="1"/>
</dbReference>
<dbReference type="OrthoDB" id="515692at2759"/>
<keyword evidence="18" id="KW-1185">Reference proteome</keyword>
<keyword evidence="7 13" id="KW-0863">Zinc-finger</keyword>
<keyword evidence="11" id="KW-0804">Transcription</keyword>
<dbReference type="InterPro" id="IPR011011">
    <property type="entry name" value="Znf_FYVE_PHD"/>
</dbReference>
<keyword evidence="6" id="KW-0677">Repeat</keyword>
<sequence length="744" mass="80078">AVDSAQENRRPEGSSKAKGKGKGKGKSERKASGGKGGRGGKAPRGGDAEDDPGGGIAEASVDASVDGVDVASETAQVPRPSRRARGEGRAGHLKDTAATVAERLAEQLGRGSYDCMICISKVARGQPIWSCDQCWAAFHLKCINLWVRRSSDSGGPEFAWACPGCRYHRIGPMPRYTCFCSKAPEPDQNPHFLAHSCGDVCEKDRGCPHHCPELCHPGPCPRCTAVGGPGSCYCGREASETTRCGDPPKWSCKTPCDRALSCGLHSCPARCHPGPCPPCATTSLVSCHCGAKEEERLCGYGPFSCQNTCGRLLDCEEHRCNRPCHPGDCGTCPLEPQRWGDRCACGKTESCSREGARTTLVRWVAPRERCVDPLPLCGELCGRSSESCGHGCRKFCHEGQCGTCAMKVRGCSGKGCGKGRPAPTRSERVQMCSYAPGSRMLWRCNLDSPVGSFMGAPFARDWAGLLSEAEEEPKHMTGIGTEMCVVVATRISGPNFGSVRGRKASVARRSCRTITRSPPPATPLAHLVLKFAELQLTWKTLMSHITVQLKAMTRYLLIDDESKTAMAVDPAEAHLVLDRAKQEGVQVVAVLTTHHHYDHAGGNAEMVKQVLDIKVFGGRLDKVAACTDFLDHDDRFALGKIEVRALHTPGHTKGSISFYCTEPGAEEGVVFTGDTMFVGGCGRIFECTAADLHNSLVNVLGALPAETQVYVGHEYTVKNLEFASHVDSQNDTIRQMVQWAADQQ</sequence>
<dbReference type="PROSITE" id="PS50016">
    <property type="entry name" value="ZF_PHD_2"/>
    <property type="match status" value="1"/>
</dbReference>
<dbReference type="InterPro" id="IPR000967">
    <property type="entry name" value="Znf_NFX1"/>
</dbReference>
<dbReference type="PANTHER" id="PTHR12360:SF12">
    <property type="entry name" value="TRANSCRIPTIONAL REPRESSOR NF-X1"/>
    <property type="match status" value="1"/>
</dbReference>
<evidence type="ECO:0000256" key="9">
    <source>
        <dbReference type="ARBA" id="ARBA00022833"/>
    </source>
</evidence>
<dbReference type="SUPFAM" id="SSF57903">
    <property type="entry name" value="FYVE/PHD zinc finger"/>
    <property type="match status" value="1"/>
</dbReference>
<evidence type="ECO:0000313" key="17">
    <source>
        <dbReference type="EMBL" id="CAE8594392.1"/>
    </source>
</evidence>
<evidence type="ECO:0000256" key="3">
    <source>
        <dbReference type="ARBA" id="ARBA00006759"/>
    </source>
</evidence>
<dbReference type="InterPro" id="IPR034078">
    <property type="entry name" value="NFX1_fam"/>
</dbReference>
<dbReference type="CDD" id="cd06008">
    <property type="entry name" value="NF-X1-zinc-finger"/>
    <property type="match status" value="3"/>
</dbReference>
<evidence type="ECO:0000259" key="16">
    <source>
        <dbReference type="PROSITE" id="PS50089"/>
    </source>
</evidence>
<keyword evidence="9" id="KW-0862">Zinc</keyword>
<feature type="compositionally biased region" description="Gly residues" evidence="14">
    <location>
        <begin position="33"/>
        <end position="43"/>
    </location>
</feature>
<dbReference type="InterPro" id="IPR001279">
    <property type="entry name" value="Metallo-B-lactamas"/>
</dbReference>
<evidence type="ECO:0000256" key="6">
    <source>
        <dbReference type="ARBA" id="ARBA00022737"/>
    </source>
</evidence>
<feature type="compositionally biased region" description="Basic and acidic residues" evidence="14">
    <location>
        <begin position="1"/>
        <end position="15"/>
    </location>
</feature>
<dbReference type="GO" id="GO:0016787">
    <property type="term" value="F:hydrolase activity"/>
    <property type="evidence" value="ECO:0007669"/>
    <property type="project" value="UniProtKB-KW"/>
</dbReference>
<protein>
    <recommendedName>
        <fullName evidence="19">Metallo-beta-lactamase domain-containing protein</fullName>
    </recommendedName>
</protein>
<feature type="compositionally biased region" description="Basic and acidic residues" evidence="14">
    <location>
        <begin position="84"/>
        <end position="94"/>
    </location>
</feature>
<dbReference type="Proteomes" id="UP000654075">
    <property type="component" value="Unassembled WGS sequence"/>
</dbReference>
<dbReference type="EMBL" id="CAJNNV010007029">
    <property type="protein sequence ID" value="CAE8594392.1"/>
    <property type="molecule type" value="Genomic_DNA"/>
</dbReference>
<feature type="non-terminal residue" evidence="17">
    <location>
        <position position="1"/>
    </location>
</feature>